<evidence type="ECO:0008006" key="2">
    <source>
        <dbReference type="Google" id="ProtNLM"/>
    </source>
</evidence>
<gene>
    <name evidence="1" type="ORF">METZ01_LOCUS92787</name>
</gene>
<sequence length="321" mass="36276">MESIYPADDPIEAIMYGFGLRIHFKKDDSIHSGTISITGAKSKNLTAPNGTLIQFHEPNGSYILPEGNQSIQYSRLMEGQWKIGRAGMEYRDLIPDRYGGRFIASHIRILKAGPVSDYVHFHKIRFQMIFCNKGWAKLVYEDQGSPFIFQAGDCVLQPPEIRHQVLENSDGFEVVEISSPASHMTCTDPKLDLPTGETKPDRNYNGQNFIHHIAKKAKWRPCRYPGFEKQDFGFYPATNGLARVSVVRSLEQNKSTLETQNGEFHFIFLINGKLNIQIDQKNTFSLNTGDSITIPGGMDYSMIECPIGSKFLEIQFLKNAT</sequence>
<organism evidence="1">
    <name type="scientific">marine metagenome</name>
    <dbReference type="NCBI Taxonomy" id="408172"/>
    <lineage>
        <taxon>unclassified sequences</taxon>
        <taxon>metagenomes</taxon>
        <taxon>ecological metagenomes</taxon>
    </lineage>
</organism>
<reference evidence="1" key="1">
    <citation type="submission" date="2018-05" db="EMBL/GenBank/DDBJ databases">
        <authorList>
            <person name="Lanie J.A."/>
            <person name="Ng W.-L."/>
            <person name="Kazmierczak K.M."/>
            <person name="Andrzejewski T.M."/>
            <person name="Davidsen T.M."/>
            <person name="Wayne K.J."/>
            <person name="Tettelin H."/>
            <person name="Glass J.I."/>
            <person name="Rusch D."/>
            <person name="Podicherti R."/>
            <person name="Tsui H.-C.T."/>
            <person name="Winkler M.E."/>
        </authorList>
    </citation>
    <scope>NUCLEOTIDE SEQUENCE</scope>
</reference>
<dbReference type="Gene3D" id="2.60.120.10">
    <property type="entry name" value="Jelly Rolls"/>
    <property type="match status" value="2"/>
</dbReference>
<dbReference type="AlphaFoldDB" id="A0A381VKD3"/>
<protein>
    <recommendedName>
        <fullName evidence="2">Cupin 2 conserved barrel domain-containing protein</fullName>
    </recommendedName>
</protein>
<dbReference type="InterPro" id="IPR014710">
    <property type="entry name" value="RmlC-like_jellyroll"/>
</dbReference>
<proteinExistence type="predicted"/>
<accession>A0A381VKD3</accession>
<name>A0A381VKD3_9ZZZZ</name>
<dbReference type="EMBL" id="UINC01008885">
    <property type="protein sequence ID" value="SVA39933.1"/>
    <property type="molecule type" value="Genomic_DNA"/>
</dbReference>
<evidence type="ECO:0000313" key="1">
    <source>
        <dbReference type="EMBL" id="SVA39933.1"/>
    </source>
</evidence>
<dbReference type="InterPro" id="IPR011051">
    <property type="entry name" value="RmlC_Cupin_sf"/>
</dbReference>
<dbReference type="CDD" id="cd06980">
    <property type="entry name" value="cupin_bxe_c0505"/>
    <property type="match status" value="1"/>
</dbReference>
<dbReference type="SUPFAM" id="SSF51182">
    <property type="entry name" value="RmlC-like cupins"/>
    <property type="match status" value="1"/>
</dbReference>